<organism evidence="1 2">
    <name type="scientific">Marinomonas balearica</name>
    <dbReference type="NCBI Taxonomy" id="491947"/>
    <lineage>
        <taxon>Bacteria</taxon>
        <taxon>Pseudomonadati</taxon>
        <taxon>Pseudomonadota</taxon>
        <taxon>Gammaproteobacteria</taxon>
        <taxon>Oceanospirillales</taxon>
        <taxon>Oceanospirillaceae</taxon>
        <taxon>Marinomonas</taxon>
    </lineage>
</organism>
<name>A0A4R6MGT7_9GAMM</name>
<evidence type="ECO:0000313" key="1">
    <source>
        <dbReference type="EMBL" id="TDP00021.1"/>
    </source>
</evidence>
<dbReference type="EMBL" id="SNXC01000009">
    <property type="protein sequence ID" value="TDP00021.1"/>
    <property type="molecule type" value="Genomic_DNA"/>
</dbReference>
<gene>
    <name evidence="1" type="ORF">DFP79_1040</name>
</gene>
<comment type="caution">
    <text evidence="1">The sequence shown here is derived from an EMBL/GenBank/DDBJ whole genome shotgun (WGS) entry which is preliminary data.</text>
</comment>
<dbReference type="AlphaFoldDB" id="A0A4R6MGT7"/>
<reference evidence="1 2" key="1">
    <citation type="submission" date="2019-03" db="EMBL/GenBank/DDBJ databases">
        <title>Genomic Encyclopedia of Type Strains, Phase III (KMG-III): the genomes of soil and plant-associated and newly described type strains.</title>
        <authorList>
            <person name="Whitman W."/>
        </authorList>
    </citation>
    <scope>NUCLEOTIDE SEQUENCE [LARGE SCALE GENOMIC DNA]</scope>
    <source>
        <strain evidence="1 2">CECT 7378</strain>
    </source>
</reference>
<dbReference type="OrthoDB" id="6104212at2"/>
<accession>A0A4R6MGT7</accession>
<sequence>MSSLNPASITNQRLDSARRLINEIKLSDGDWFTKGHEPTVTFLLQSAFNGLLQEVKIAYGLKSDVTLDQLILDASKNGLSVPVLKELELLNADDNSWFRQLQLSFNAYFECRPNPVSTSTHDAQMIGTSGNDLGGSVKSYLDALVELVLRFREESSEY</sequence>
<evidence type="ECO:0008006" key="3">
    <source>
        <dbReference type="Google" id="ProtNLM"/>
    </source>
</evidence>
<dbReference type="RefSeq" id="WP_133502840.1">
    <property type="nucleotide sequence ID" value="NZ_SNXC01000009.1"/>
</dbReference>
<dbReference type="Pfam" id="PF20227">
    <property type="entry name" value="DUF6586"/>
    <property type="match status" value="1"/>
</dbReference>
<dbReference type="InterPro" id="IPR046493">
    <property type="entry name" value="DUF6586"/>
</dbReference>
<dbReference type="Proteomes" id="UP000294656">
    <property type="component" value="Unassembled WGS sequence"/>
</dbReference>
<proteinExistence type="predicted"/>
<keyword evidence="2" id="KW-1185">Reference proteome</keyword>
<protein>
    <recommendedName>
        <fullName evidence="3">HEPN domain-containing protein</fullName>
    </recommendedName>
</protein>
<evidence type="ECO:0000313" key="2">
    <source>
        <dbReference type="Proteomes" id="UP000294656"/>
    </source>
</evidence>